<gene>
    <name evidence="4" type="ORF">G7Y89_g11157</name>
</gene>
<dbReference type="Pfam" id="PF08614">
    <property type="entry name" value="ATG16"/>
    <property type="match status" value="1"/>
</dbReference>
<protein>
    <recommendedName>
        <fullName evidence="3">Autophagy-related protein 16 domain-containing protein</fullName>
    </recommendedName>
</protein>
<keyword evidence="2" id="KW-0175">Coiled coil</keyword>
<keyword evidence="5" id="KW-1185">Reference proteome</keyword>
<dbReference type="CDD" id="cd22887">
    <property type="entry name" value="Atg16_CCD"/>
    <property type="match status" value="1"/>
</dbReference>
<feature type="domain" description="Autophagy-related protein 16" evidence="3">
    <location>
        <begin position="7"/>
        <end position="190"/>
    </location>
</feature>
<dbReference type="EMBL" id="JAAMPI010001046">
    <property type="protein sequence ID" value="KAF4626999.1"/>
    <property type="molecule type" value="Genomic_DNA"/>
</dbReference>
<evidence type="ECO:0000256" key="1">
    <source>
        <dbReference type="ARBA" id="ARBA00005331"/>
    </source>
</evidence>
<evidence type="ECO:0000313" key="4">
    <source>
        <dbReference type="EMBL" id="KAF4626999.1"/>
    </source>
</evidence>
<dbReference type="Gene3D" id="1.20.5.170">
    <property type="match status" value="1"/>
</dbReference>
<proteinExistence type="inferred from homology"/>
<feature type="coiled-coil region" evidence="2">
    <location>
        <begin position="80"/>
        <end position="177"/>
    </location>
</feature>
<comment type="caution">
    <text evidence="4">The sequence shown here is derived from an EMBL/GenBank/DDBJ whole genome shotgun (WGS) entry which is preliminary data.</text>
</comment>
<accession>A0A8H4W0W9</accession>
<evidence type="ECO:0000256" key="2">
    <source>
        <dbReference type="SAM" id="Coils"/>
    </source>
</evidence>
<dbReference type="InterPro" id="IPR013923">
    <property type="entry name" value="Autophagy-rel_prot_16_dom"/>
</dbReference>
<dbReference type="Proteomes" id="UP000566819">
    <property type="component" value="Unassembled WGS sequence"/>
</dbReference>
<evidence type="ECO:0000259" key="3">
    <source>
        <dbReference type="Pfam" id="PF08614"/>
    </source>
</evidence>
<evidence type="ECO:0000313" key="5">
    <source>
        <dbReference type="Proteomes" id="UP000566819"/>
    </source>
</evidence>
<name>A0A8H4W0W9_9HELO</name>
<comment type="similarity">
    <text evidence="1">Belongs to the ATG16 family.</text>
</comment>
<reference evidence="4 5" key="1">
    <citation type="submission" date="2020-03" db="EMBL/GenBank/DDBJ databases">
        <title>Draft Genome Sequence of Cudoniella acicularis.</title>
        <authorList>
            <person name="Buettner E."/>
            <person name="Kellner H."/>
        </authorList>
    </citation>
    <scope>NUCLEOTIDE SEQUENCE [LARGE SCALE GENOMIC DNA]</scope>
    <source>
        <strain evidence="4 5">DSM 108380</strain>
    </source>
</reference>
<sequence length="200" mass="22622">MASWRDEYMQALLERDLREKASYDRIDDELVEAFTQLLARTAALEAETAATEPPTQDAKLRDPAIDAAATEGDTQVKKDLAEALRSNTQLQSRLQAAEAELTILRAKTTADAKSIRDLTRERASLSQKAKDKDDELRQKARFLSDVQDEMISLNLQLNMSEQNAKKVKAENKELIERWLIHKGREAEAMNHTLESQSPGR</sequence>
<dbReference type="AlphaFoldDB" id="A0A8H4W0W9"/>
<organism evidence="4 5">
    <name type="scientific">Cudoniella acicularis</name>
    <dbReference type="NCBI Taxonomy" id="354080"/>
    <lineage>
        <taxon>Eukaryota</taxon>
        <taxon>Fungi</taxon>
        <taxon>Dikarya</taxon>
        <taxon>Ascomycota</taxon>
        <taxon>Pezizomycotina</taxon>
        <taxon>Leotiomycetes</taxon>
        <taxon>Helotiales</taxon>
        <taxon>Tricladiaceae</taxon>
        <taxon>Cudoniella</taxon>
    </lineage>
</organism>
<dbReference type="OrthoDB" id="8949486at2759"/>